<feature type="signal peptide" evidence="4">
    <location>
        <begin position="1"/>
        <end position="23"/>
    </location>
</feature>
<protein>
    <recommendedName>
        <fullName evidence="7">Pentatricopeptide repeat-containing protein</fullName>
    </recommendedName>
</protein>
<evidence type="ECO:0000256" key="3">
    <source>
        <dbReference type="PROSITE-ProRule" id="PRU00708"/>
    </source>
</evidence>
<evidence type="ECO:0000256" key="4">
    <source>
        <dbReference type="SAM" id="SignalP"/>
    </source>
</evidence>
<feature type="repeat" description="PPR" evidence="3">
    <location>
        <begin position="44"/>
        <end position="78"/>
    </location>
</feature>
<dbReference type="PROSITE" id="PS51375">
    <property type="entry name" value="PPR"/>
    <property type="match status" value="4"/>
</dbReference>
<dbReference type="InterPro" id="IPR002885">
    <property type="entry name" value="PPR_rpt"/>
</dbReference>
<feature type="repeat" description="PPR" evidence="3">
    <location>
        <begin position="114"/>
        <end position="148"/>
    </location>
</feature>
<evidence type="ECO:0000256" key="1">
    <source>
        <dbReference type="ARBA" id="ARBA00007626"/>
    </source>
</evidence>
<dbReference type="InterPro" id="IPR011990">
    <property type="entry name" value="TPR-like_helical_dom_sf"/>
</dbReference>
<sequence length="192" mass="22329">MKCLRGVVLLMLLLTMVCWRCNGGELDEAYAMFRDMASRGLTPDAFTYSIFIRSYCKRDNVHPALRVLDRMKRYNLVPNVYTYNCIIKTLCANVKVEEAYHLLNEMIEAEVILDTWSYNTIMAFHCDRTEVNRATKLFSMMGKGNCKPDRHTYNMLLKMLIMIGRFDKVEAVWDSMPKTGFYPSVISINVVF</sequence>
<keyword evidence="4" id="KW-0732">Signal</keyword>
<dbReference type="PANTHER" id="PTHR47447">
    <property type="entry name" value="OS03G0856100 PROTEIN"/>
    <property type="match status" value="1"/>
</dbReference>
<dbReference type="AlphaFoldDB" id="A0AAW1KBM9"/>
<dbReference type="Pfam" id="PF01535">
    <property type="entry name" value="PPR"/>
    <property type="match status" value="1"/>
</dbReference>
<organism evidence="5 6">
    <name type="scientific">Saponaria officinalis</name>
    <name type="common">Common soapwort</name>
    <name type="synonym">Lychnis saponaria</name>
    <dbReference type="NCBI Taxonomy" id="3572"/>
    <lineage>
        <taxon>Eukaryota</taxon>
        <taxon>Viridiplantae</taxon>
        <taxon>Streptophyta</taxon>
        <taxon>Embryophyta</taxon>
        <taxon>Tracheophyta</taxon>
        <taxon>Spermatophyta</taxon>
        <taxon>Magnoliopsida</taxon>
        <taxon>eudicotyledons</taxon>
        <taxon>Gunneridae</taxon>
        <taxon>Pentapetalae</taxon>
        <taxon>Caryophyllales</taxon>
        <taxon>Caryophyllaceae</taxon>
        <taxon>Caryophylleae</taxon>
        <taxon>Saponaria</taxon>
    </lineage>
</organism>
<evidence type="ECO:0000313" key="5">
    <source>
        <dbReference type="EMBL" id="KAK9715508.1"/>
    </source>
</evidence>
<dbReference type="EMBL" id="JBDFQZ010000006">
    <property type="protein sequence ID" value="KAK9715508.1"/>
    <property type="molecule type" value="Genomic_DNA"/>
</dbReference>
<dbReference type="Proteomes" id="UP001443914">
    <property type="component" value="Unassembled WGS sequence"/>
</dbReference>
<name>A0AAW1KBM9_SAPOF</name>
<dbReference type="Gene3D" id="1.25.40.10">
    <property type="entry name" value="Tetratricopeptide repeat domain"/>
    <property type="match status" value="2"/>
</dbReference>
<dbReference type="Pfam" id="PF13041">
    <property type="entry name" value="PPR_2"/>
    <property type="match status" value="2"/>
</dbReference>
<keyword evidence="2" id="KW-0677">Repeat</keyword>
<accession>A0AAW1KBM9</accession>
<evidence type="ECO:0008006" key="7">
    <source>
        <dbReference type="Google" id="ProtNLM"/>
    </source>
</evidence>
<feature type="repeat" description="PPR" evidence="3">
    <location>
        <begin position="79"/>
        <end position="113"/>
    </location>
</feature>
<comment type="similarity">
    <text evidence="1">Belongs to the PPR family. P subfamily.</text>
</comment>
<gene>
    <name evidence="5" type="ORF">RND81_06G169600</name>
</gene>
<dbReference type="PANTHER" id="PTHR47447:SF28">
    <property type="entry name" value="PENTACOTRIPEPTIDE-REPEAT REGION OF PRORP DOMAIN-CONTAINING PROTEIN"/>
    <property type="match status" value="1"/>
</dbReference>
<feature type="repeat" description="PPR" evidence="3">
    <location>
        <begin position="149"/>
        <end position="183"/>
    </location>
</feature>
<evidence type="ECO:0000256" key="2">
    <source>
        <dbReference type="ARBA" id="ARBA00022737"/>
    </source>
</evidence>
<keyword evidence="6" id="KW-1185">Reference proteome</keyword>
<comment type="caution">
    <text evidence="5">The sequence shown here is derived from an EMBL/GenBank/DDBJ whole genome shotgun (WGS) entry which is preliminary data.</text>
</comment>
<dbReference type="NCBIfam" id="TIGR00756">
    <property type="entry name" value="PPR"/>
    <property type="match status" value="5"/>
</dbReference>
<evidence type="ECO:0000313" key="6">
    <source>
        <dbReference type="Proteomes" id="UP001443914"/>
    </source>
</evidence>
<reference evidence="5" key="1">
    <citation type="submission" date="2024-03" db="EMBL/GenBank/DDBJ databases">
        <title>WGS assembly of Saponaria officinalis var. Norfolk2.</title>
        <authorList>
            <person name="Jenkins J."/>
            <person name="Shu S."/>
            <person name="Grimwood J."/>
            <person name="Barry K."/>
            <person name="Goodstein D."/>
            <person name="Schmutz J."/>
            <person name="Leebens-Mack J."/>
            <person name="Osbourn A."/>
        </authorList>
    </citation>
    <scope>NUCLEOTIDE SEQUENCE [LARGE SCALE GENOMIC DNA]</scope>
    <source>
        <strain evidence="5">JIC</strain>
    </source>
</reference>
<proteinExistence type="inferred from homology"/>
<feature type="chain" id="PRO_5043732668" description="Pentatricopeptide repeat-containing protein" evidence="4">
    <location>
        <begin position="24"/>
        <end position="192"/>
    </location>
</feature>